<dbReference type="PANTHER" id="PTHR31687:SF3">
    <property type="entry name" value="PROTEIN URG3"/>
    <property type="match status" value="1"/>
</dbReference>
<gene>
    <name evidence="1" type="ORF">HK103_003448</name>
</gene>
<sequence>MQSTIEHIKSLDSIRLRTNLVFSHPECLQNFDIDLSKLPAVADLVVELIKRDYKSPAEIPPHSRWRHFEASPVFNKTIDRIGDLIKSWKTAGIDHLEIVRRLLDLFVTSVLLDAGAGAKWKYTNSSGTYNRSEGLGIASLDLFLEGALSSSSNPFQCDSKGLENITVEKLSKVFQVSEENPLVGLEGRCNLLQRLGSTLLNYPEFFSRDSVSRPGNLVDYLINHPTTKTVDGTHQVQIECLWHVVVVGFSGVWPDTRTKLGDTSLGDVWHCKALEAVSKLPSKPLGQWPGSESLVTFHKLSQWLTYSLMEPLLLANIKFIGVEKMTGLPEYRNGGLFVDMGVLTLKKSILSSVPAGTIPKFQVWDDAIVEWRALTIPLLDKTAELVRQRLNMTAEQLPLAKVLEAGTWKAGREVAAKLRKDKGPPIEIISDGTVF</sequence>
<comment type="caution">
    <text evidence="1">The sequence shown here is derived from an EMBL/GenBank/DDBJ whole genome shotgun (WGS) entry which is preliminary data.</text>
</comment>
<evidence type="ECO:0008006" key="3">
    <source>
        <dbReference type="Google" id="ProtNLM"/>
    </source>
</evidence>
<dbReference type="InterPro" id="IPR012469">
    <property type="entry name" value="DUF1688"/>
</dbReference>
<protein>
    <recommendedName>
        <fullName evidence="3">Uracil catabolism protein 4</fullName>
    </recommendedName>
</protein>
<dbReference type="EMBL" id="JADGKB010000025">
    <property type="protein sequence ID" value="KAJ3258659.1"/>
    <property type="molecule type" value="Genomic_DNA"/>
</dbReference>
<evidence type="ECO:0000313" key="1">
    <source>
        <dbReference type="EMBL" id="KAJ3258659.1"/>
    </source>
</evidence>
<reference evidence="1" key="1">
    <citation type="submission" date="2020-05" db="EMBL/GenBank/DDBJ databases">
        <title>Phylogenomic resolution of chytrid fungi.</title>
        <authorList>
            <person name="Stajich J.E."/>
            <person name="Amses K."/>
            <person name="Simmons R."/>
            <person name="Seto K."/>
            <person name="Myers J."/>
            <person name="Bonds A."/>
            <person name="Quandt C.A."/>
            <person name="Barry K."/>
            <person name="Liu P."/>
            <person name="Grigoriev I."/>
            <person name="Longcore J.E."/>
            <person name="James T.Y."/>
        </authorList>
    </citation>
    <scope>NUCLEOTIDE SEQUENCE</scope>
    <source>
        <strain evidence="1">PLAUS21</strain>
    </source>
</reference>
<accession>A0AAD5UHY6</accession>
<dbReference type="Pfam" id="PF07958">
    <property type="entry name" value="DUF1688"/>
    <property type="match status" value="1"/>
</dbReference>
<proteinExistence type="predicted"/>
<evidence type="ECO:0000313" key="2">
    <source>
        <dbReference type="Proteomes" id="UP001210925"/>
    </source>
</evidence>
<dbReference type="PANTHER" id="PTHR31687">
    <property type="match status" value="1"/>
</dbReference>
<name>A0AAD5UHY6_9FUNG</name>
<dbReference type="Proteomes" id="UP001210925">
    <property type="component" value="Unassembled WGS sequence"/>
</dbReference>
<organism evidence="1 2">
    <name type="scientific">Boothiomyces macroporosus</name>
    <dbReference type="NCBI Taxonomy" id="261099"/>
    <lineage>
        <taxon>Eukaryota</taxon>
        <taxon>Fungi</taxon>
        <taxon>Fungi incertae sedis</taxon>
        <taxon>Chytridiomycota</taxon>
        <taxon>Chytridiomycota incertae sedis</taxon>
        <taxon>Chytridiomycetes</taxon>
        <taxon>Rhizophydiales</taxon>
        <taxon>Terramycetaceae</taxon>
        <taxon>Boothiomyces</taxon>
    </lineage>
</organism>
<dbReference type="AlphaFoldDB" id="A0AAD5UHY6"/>
<keyword evidence="2" id="KW-1185">Reference proteome</keyword>